<dbReference type="PANTHER" id="PTHR30283">
    <property type="entry name" value="PEROXIDE STRESS RESPONSE PROTEIN YAAA"/>
    <property type="match status" value="1"/>
</dbReference>
<sequence length="91" mass="10296">MHSNRLVRILKKKKVDEIKNLMSISDALAKINKDRFKNFSKEYTDENSKSAITAFKGDVYVGLDAATLTIEELEFANDHAIDLLMKGISYA</sequence>
<accession>A0A7R8WPT2</accession>
<organism evidence="1">
    <name type="scientific">Cyprideis torosa</name>
    <dbReference type="NCBI Taxonomy" id="163714"/>
    <lineage>
        <taxon>Eukaryota</taxon>
        <taxon>Metazoa</taxon>
        <taxon>Ecdysozoa</taxon>
        <taxon>Arthropoda</taxon>
        <taxon>Crustacea</taxon>
        <taxon>Oligostraca</taxon>
        <taxon>Ostracoda</taxon>
        <taxon>Podocopa</taxon>
        <taxon>Podocopida</taxon>
        <taxon>Cytherocopina</taxon>
        <taxon>Cytheroidea</taxon>
        <taxon>Cytherideidae</taxon>
        <taxon>Cyprideis</taxon>
    </lineage>
</organism>
<dbReference type="PANTHER" id="PTHR30283:SF4">
    <property type="entry name" value="PEROXIDE STRESS RESISTANCE PROTEIN YAAA"/>
    <property type="match status" value="1"/>
</dbReference>
<evidence type="ECO:0000313" key="1">
    <source>
        <dbReference type="EMBL" id="CAD7234909.1"/>
    </source>
</evidence>
<name>A0A7R8WPT2_9CRUS</name>
<dbReference type="InterPro" id="IPR005583">
    <property type="entry name" value="YaaA"/>
</dbReference>
<dbReference type="AlphaFoldDB" id="A0A7R8WPT2"/>
<dbReference type="GO" id="GO:0005829">
    <property type="term" value="C:cytosol"/>
    <property type="evidence" value="ECO:0007669"/>
    <property type="project" value="TreeGrafter"/>
</dbReference>
<dbReference type="GO" id="GO:0033194">
    <property type="term" value="P:response to hydroperoxide"/>
    <property type="evidence" value="ECO:0007669"/>
    <property type="project" value="TreeGrafter"/>
</dbReference>
<proteinExistence type="predicted"/>
<reference evidence="1" key="1">
    <citation type="submission" date="2020-11" db="EMBL/GenBank/DDBJ databases">
        <authorList>
            <person name="Tran Van P."/>
        </authorList>
    </citation>
    <scope>NUCLEOTIDE SEQUENCE</scope>
</reference>
<dbReference type="Pfam" id="PF03883">
    <property type="entry name" value="H2O2_YaaD"/>
    <property type="match status" value="1"/>
</dbReference>
<protein>
    <submittedName>
        <fullName evidence="1">Uncharacterized protein</fullName>
    </submittedName>
</protein>
<dbReference type="EMBL" id="OB670411">
    <property type="protein sequence ID" value="CAD7234909.1"/>
    <property type="molecule type" value="Genomic_DNA"/>
</dbReference>
<gene>
    <name evidence="1" type="ORF">CTOB1V02_LOCUS12725</name>
</gene>